<keyword evidence="3" id="KW-1185">Reference proteome</keyword>
<dbReference type="Proteomes" id="UP001322138">
    <property type="component" value="Unassembled WGS sequence"/>
</dbReference>
<sequence>MGLLGHTPNGKPAFLNPRIPPQRAIRDRLLRQISHRSAPIRMQTDTGHLSRNPGQDLDNGFALPRQPELAPFELDLSDQNGIPSSVGRGSLENRQAESDWLTRLVETVDSLQQKGDSLYRLVEKLSKMADDGGLRQGTMDTSMLAMLVANPILQMMRDMDREGCEVTDDMIRQSTAEIRKLAGITGKGFNKVLAQLSKMQDTSVDKSGTLKVTAEEKAEVEAERDLARQRNSRACNHLPSIVFWQPPTSANNLLSHLASSRLWNWNPINFAVFLSPSSTDNHDDLSLVDTAMAEAFFSRVTYRVARHRHHHFLGYSEVRLPCEAEGQGPLIVGRDPPSIANWGAWACVNAMLQGVDEYCCCPEEANYCLRYQVWHIPPGSVGSELNVLKLMWFDIDPLRTGWDVVQAMSKSYWIPVNFVQLFAPARYATQNHPQWCDLSVVEGFFVALVIGNSSGKRDECFRQAEYLLGDAELDGTDSDGLISNHCDTKRTMPSTWDQELRRDGDLDNWRCLNFVLALSQDQAEAHRRTARTRRGQRAPDSWSVELCCCPERTPFCLAIRLDNQRDTSGENYKLVRIKWIMRSDRLYEANRLLQSPVWPIMNREAEERLKVVFQTEVPEECDNCKADEDDEETDEDEGNDEEMRETEQKETTSPFFSESDDDDGEEDQDGSPDTLDFTRAYSPRRSLPRVAERRPWSGEEEGEDQARGKRRRVDITSEISGLKGIAKTLKLPLP</sequence>
<feature type="region of interest" description="Disordered" evidence="1">
    <location>
        <begin position="620"/>
        <end position="714"/>
    </location>
</feature>
<dbReference type="EMBL" id="JAFFGZ010000007">
    <property type="protein sequence ID" value="KAK4641654.1"/>
    <property type="molecule type" value="Genomic_DNA"/>
</dbReference>
<dbReference type="GeneID" id="87899948"/>
<feature type="compositionally biased region" description="Acidic residues" evidence="1">
    <location>
        <begin position="658"/>
        <end position="670"/>
    </location>
</feature>
<reference evidence="2 3" key="1">
    <citation type="journal article" date="2023" name="bioRxiv">
        <title>High-quality genome assemblies of four members of thePodospora anserinaspecies complex.</title>
        <authorList>
            <person name="Ament-Velasquez S.L."/>
            <person name="Vogan A.A."/>
            <person name="Wallerman O."/>
            <person name="Hartmann F."/>
            <person name="Gautier V."/>
            <person name="Silar P."/>
            <person name="Giraud T."/>
            <person name="Johannesson H."/>
        </authorList>
    </citation>
    <scope>NUCLEOTIDE SEQUENCE [LARGE SCALE GENOMIC DNA]</scope>
    <source>
        <strain evidence="2 3">CBS 112042</strain>
    </source>
</reference>
<evidence type="ECO:0000313" key="3">
    <source>
        <dbReference type="Proteomes" id="UP001322138"/>
    </source>
</evidence>
<comment type="caution">
    <text evidence="2">The sequence shown here is derived from an EMBL/GenBank/DDBJ whole genome shotgun (WGS) entry which is preliminary data.</text>
</comment>
<evidence type="ECO:0000256" key="1">
    <source>
        <dbReference type="SAM" id="MobiDB-lite"/>
    </source>
</evidence>
<evidence type="ECO:0000313" key="2">
    <source>
        <dbReference type="EMBL" id="KAK4641654.1"/>
    </source>
</evidence>
<accession>A0ABR0FEZ8</accession>
<protein>
    <submittedName>
        <fullName evidence="2">Uncharacterized protein</fullName>
    </submittedName>
</protein>
<name>A0ABR0FEZ8_9PEZI</name>
<organism evidence="2 3">
    <name type="scientific">Podospora bellae-mahoneyi</name>
    <dbReference type="NCBI Taxonomy" id="2093777"/>
    <lineage>
        <taxon>Eukaryota</taxon>
        <taxon>Fungi</taxon>
        <taxon>Dikarya</taxon>
        <taxon>Ascomycota</taxon>
        <taxon>Pezizomycotina</taxon>
        <taxon>Sordariomycetes</taxon>
        <taxon>Sordariomycetidae</taxon>
        <taxon>Sordariales</taxon>
        <taxon>Podosporaceae</taxon>
        <taxon>Podospora</taxon>
    </lineage>
</organism>
<proteinExistence type="predicted"/>
<gene>
    <name evidence="2" type="ORF">QC761_513075</name>
</gene>
<dbReference type="RefSeq" id="XP_062730630.1">
    <property type="nucleotide sequence ID" value="XM_062880466.1"/>
</dbReference>
<feature type="compositionally biased region" description="Acidic residues" evidence="1">
    <location>
        <begin position="620"/>
        <end position="644"/>
    </location>
</feature>